<dbReference type="GO" id="GO:0004803">
    <property type="term" value="F:transposase activity"/>
    <property type="evidence" value="ECO:0007669"/>
    <property type="project" value="InterPro"/>
</dbReference>
<dbReference type="KEGG" id="pnd:Pla175_27300"/>
<reference evidence="2 3" key="1">
    <citation type="submission" date="2019-02" db="EMBL/GenBank/DDBJ databases">
        <title>Deep-cultivation of Planctomycetes and their phenomic and genomic characterization uncovers novel biology.</title>
        <authorList>
            <person name="Wiegand S."/>
            <person name="Jogler M."/>
            <person name="Boedeker C."/>
            <person name="Pinto D."/>
            <person name="Vollmers J."/>
            <person name="Rivas-Marin E."/>
            <person name="Kohn T."/>
            <person name="Peeters S.H."/>
            <person name="Heuer A."/>
            <person name="Rast P."/>
            <person name="Oberbeckmann S."/>
            <person name="Bunk B."/>
            <person name="Jeske O."/>
            <person name="Meyerdierks A."/>
            <person name="Storesund J.E."/>
            <person name="Kallscheuer N."/>
            <person name="Luecker S."/>
            <person name="Lage O.M."/>
            <person name="Pohl T."/>
            <person name="Merkel B.J."/>
            <person name="Hornburger P."/>
            <person name="Mueller R.-W."/>
            <person name="Bruemmer F."/>
            <person name="Labrenz M."/>
            <person name="Spormann A.M."/>
            <person name="Op den Camp H."/>
            <person name="Overmann J."/>
            <person name="Amann R."/>
            <person name="Jetten M.S.M."/>
            <person name="Mascher T."/>
            <person name="Medema M.H."/>
            <person name="Devos D.P."/>
            <person name="Kaster A.-K."/>
            <person name="Ovreas L."/>
            <person name="Rohde M."/>
            <person name="Galperin M.Y."/>
            <person name="Jogler C."/>
        </authorList>
    </citation>
    <scope>NUCLEOTIDE SEQUENCE [LARGE SCALE GENOMIC DNA]</scope>
    <source>
        <strain evidence="2 3">Pla175</strain>
    </source>
</reference>
<dbReference type="InterPro" id="IPR009057">
    <property type="entry name" value="Homeodomain-like_sf"/>
</dbReference>
<dbReference type="AlphaFoldDB" id="A0A518DCY5"/>
<dbReference type="EMBL" id="CP036291">
    <property type="protein sequence ID" value="QDU89341.1"/>
    <property type="molecule type" value="Genomic_DNA"/>
</dbReference>
<feature type="compositionally biased region" description="Basic residues" evidence="1">
    <location>
        <begin position="10"/>
        <end position="21"/>
    </location>
</feature>
<dbReference type="InterPro" id="IPR002514">
    <property type="entry name" value="Transposase_8"/>
</dbReference>
<keyword evidence="3" id="KW-1185">Reference proteome</keyword>
<evidence type="ECO:0000313" key="2">
    <source>
        <dbReference type="EMBL" id="QDU89341.1"/>
    </source>
</evidence>
<feature type="region of interest" description="Disordered" evidence="1">
    <location>
        <begin position="1"/>
        <end position="21"/>
    </location>
</feature>
<dbReference type="SUPFAM" id="SSF46689">
    <property type="entry name" value="Homeodomain-like"/>
    <property type="match status" value="1"/>
</dbReference>
<accession>A0A518DCY5</accession>
<dbReference type="GO" id="GO:0006313">
    <property type="term" value="P:DNA transposition"/>
    <property type="evidence" value="ECO:0007669"/>
    <property type="project" value="InterPro"/>
</dbReference>
<dbReference type="GO" id="GO:0003677">
    <property type="term" value="F:DNA binding"/>
    <property type="evidence" value="ECO:0007669"/>
    <property type="project" value="InterPro"/>
</dbReference>
<sequence length="141" mass="15682">MAGERIAAMPRKKPQPAKSGRRVFTPEFKQEAVQMLLDGHKASSVAERLGVSHANVLYRWKRELLAESGPVAGALETRVHELEVERERDVLKKSVDYFRPQRITEVYAAMEAIVAANAASALEACGVLGVSRSAYYAWRRA</sequence>
<dbReference type="Proteomes" id="UP000317429">
    <property type="component" value="Chromosome"/>
</dbReference>
<evidence type="ECO:0000313" key="3">
    <source>
        <dbReference type="Proteomes" id="UP000317429"/>
    </source>
</evidence>
<proteinExistence type="predicted"/>
<evidence type="ECO:0000256" key="1">
    <source>
        <dbReference type="SAM" id="MobiDB-lite"/>
    </source>
</evidence>
<gene>
    <name evidence="2" type="ORF">Pla175_27300</name>
</gene>
<organism evidence="2 3">
    <name type="scientific">Pirellulimonas nuda</name>
    <dbReference type="NCBI Taxonomy" id="2528009"/>
    <lineage>
        <taxon>Bacteria</taxon>
        <taxon>Pseudomonadati</taxon>
        <taxon>Planctomycetota</taxon>
        <taxon>Planctomycetia</taxon>
        <taxon>Pirellulales</taxon>
        <taxon>Lacipirellulaceae</taxon>
        <taxon>Pirellulimonas</taxon>
    </lineage>
</organism>
<name>A0A518DCY5_9BACT</name>
<protein>
    <submittedName>
        <fullName evidence="2">Transposase</fullName>
    </submittedName>
</protein>
<dbReference type="Pfam" id="PF01527">
    <property type="entry name" value="HTH_Tnp_1"/>
    <property type="match status" value="1"/>
</dbReference>